<evidence type="ECO:0000313" key="2">
    <source>
        <dbReference type="EMBL" id="MPC75429.1"/>
    </source>
</evidence>
<gene>
    <name evidence="2" type="ORF">E2C01_069816</name>
</gene>
<dbReference type="EMBL" id="VSRR010041102">
    <property type="protein sequence ID" value="MPC75429.1"/>
    <property type="molecule type" value="Genomic_DNA"/>
</dbReference>
<accession>A0A5B7I0J6</accession>
<dbReference type="Proteomes" id="UP000324222">
    <property type="component" value="Unassembled WGS sequence"/>
</dbReference>
<proteinExistence type="predicted"/>
<evidence type="ECO:0000313" key="3">
    <source>
        <dbReference type="Proteomes" id="UP000324222"/>
    </source>
</evidence>
<keyword evidence="3" id="KW-1185">Reference proteome</keyword>
<sequence>MIVSPRPPFYHRRELLSTKLASKNRNLRYTPVSSRGSNASRPVVTIKEPKVALTLPRRPSKTLRRAGQLSKRSAFHADTSSLHLVTQTPISFISKLEKAFVVSVCGDSHSGLMCCEGTRAAGVTPTAHTCSRVSAVTAWDGCLILVPISCRATLSFPAARYTDSTCLYSSWWRSGGDGVEVVARRPLSEAPTLSLPAGPGGGLIQISTAESDVALLTLGSCYRHPRPAASSTTTPCLQRRVHASPRQEDVTLPLSGGKQSDRRPMNC</sequence>
<evidence type="ECO:0000256" key="1">
    <source>
        <dbReference type="SAM" id="MobiDB-lite"/>
    </source>
</evidence>
<name>A0A5B7I0J6_PORTR</name>
<organism evidence="2 3">
    <name type="scientific">Portunus trituberculatus</name>
    <name type="common">Swimming crab</name>
    <name type="synonym">Neptunus trituberculatus</name>
    <dbReference type="NCBI Taxonomy" id="210409"/>
    <lineage>
        <taxon>Eukaryota</taxon>
        <taxon>Metazoa</taxon>
        <taxon>Ecdysozoa</taxon>
        <taxon>Arthropoda</taxon>
        <taxon>Crustacea</taxon>
        <taxon>Multicrustacea</taxon>
        <taxon>Malacostraca</taxon>
        <taxon>Eumalacostraca</taxon>
        <taxon>Eucarida</taxon>
        <taxon>Decapoda</taxon>
        <taxon>Pleocyemata</taxon>
        <taxon>Brachyura</taxon>
        <taxon>Eubrachyura</taxon>
        <taxon>Portunoidea</taxon>
        <taxon>Portunidae</taxon>
        <taxon>Portuninae</taxon>
        <taxon>Portunus</taxon>
    </lineage>
</organism>
<feature type="region of interest" description="Disordered" evidence="1">
    <location>
        <begin position="226"/>
        <end position="267"/>
    </location>
</feature>
<comment type="caution">
    <text evidence="2">The sequence shown here is derived from an EMBL/GenBank/DDBJ whole genome shotgun (WGS) entry which is preliminary data.</text>
</comment>
<dbReference type="AlphaFoldDB" id="A0A5B7I0J6"/>
<protein>
    <submittedName>
        <fullName evidence="2">Uncharacterized protein</fullName>
    </submittedName>
</protein>
<reference evidence="2 3" key="1">
    <citation type="submission" date="2019-05" db="EMBL/GenBank/DDBJ databases">
        <title>Another draft genome of Portunus trituberculatus and its Hox gene families provides insights of decapod evolution.</title>
        <authorList>
            <person name="Jeong J.-H."/>
            <person name="Song I."/>
            <person name="Kim S."/>
            <person name="Choi T."/>
            <person name="Kim D."/>
            <person name="Ryu S."/>
            <person name="Kim W."/>
        </authorList>
    </citation>
    <scope>NUCLEOTIDE SEQUENCE [LARGE SCALE GENOMIC DNA]</scope>
    <source>
        <tissue evidence="2">Muscle</tissue>
    </source>
</reference>